<dbReference type="PANTHER" id="PTHR10412">
    <property type="entry name" value="MANNOSYL-OLIGOSACCHARIDE GLUCOSIDASE"/>
    <property type="match status" value="1"/>
</dbReference>
<dbReference type="RefSeq" id="WP_163816650.1">
    <property type="nucleotide sequence ID" value="NZ_JAAGOB010000002.1"/>
</dbReference>
<evidence type="ECO:0000259" key="4">
    <source>
        <dbReference type="Pfam" id="PF22422"/>
    </source>
</evidence>
<evidence type="ECO:0000256" key="2">
    <source>
        <dbReference type="ARBA" id="ARBA00022801"/>
    </source>
</evidence>
<dbReference type="GO" id="GO:0009311">
    <property type="term" value="P:oligosaccharide metabolic process"/>
    <property type="evidence" value="ECO:0007669"/>
    <property type="project" value="InterPro"/>
</dbReference>
<dbReference type="InterPro" id="IPR004888">
    <property type="entry name" value="Glycoside_hydrolase_63"/>
</dbReference>
<organism evidence="5 6">
    <name type="scientific">Phytoactinopolyspora alkaliphila</name>
    <dbReference type="NCBI Taxonomy" id="1783498"/>
    <lineage>
        <taxon>Bacteria</taxon>
        <taxon>Bacillati</taxon>
        <taxon>Actinomycetota</taxon>
        <taxon>Actinomycetes</taxon>
        <taxon>Jiangellales</taxon>
        <taxon>Jiangellaceae</taxon>
        <taxon>Phytoactinopolyspora</taxon>
    </lineage>
</organism>
<dbReference type="GO" id="GO:0006487">
    <property type="term" value="P:protein N-linked glycosylation"/>
    <property type="evidence" value="ECO:0007669"/>
    <property type="project" value="TreeGrafter"/>
</dbReference>
<evidence type="ECO:0000256" key="1">
    <source>
        <dbReference type="ARBA" id="ARBA00010833"/>
    </source>
</evidence>
<comment type="similarity">
    <text evidence="1">Belongs to the glycosyl hydrolase 63 family.</text>
</comment>
<reference evidence="5 6" key="1">
    <citation type="submission" date="2020-02" db="EMBL/GenBank/DDBJ databases">
        <authorList>
            <person name="Li X.-J."/>
            <person name="Feng X.-M."/>
        </authorList>
    </citation>
    <scope>NUCLEOTIDE SEQUENCE [LARGE SCALE GENOMIC DNA]</scope>
    <source>
        <strain evidence="5 6">CGMCC 4.7225</strain>
    </source>
</reference>
<dbReference type="InterPro" id="IPR012341">
    <property type="entry name" value="6hp_glycosidase-like_sf"/>
</dbReference>
<dbReference type="Gene3D" id="1.50.10.10">
    <property type="match status" value="1"/>
</dbReference>
<dbReference type="Pfam" id="PF22422">
    <property type="entry name" value="MGH1-like_GH"/>
    <property type="match status" value="1"/>
</dbReference>
<name>A0A6N9YI94_9ACTN</name>
<dbReference type="EMBL" id="JAAGOB010000002">
    <property type="protein sequence ID" value="NED94684.1"/>
    <property type="molecule type" value="Genomic_DNA"/>
</dbReference>
<keyword evidence="3" id="KW-0326">Glycosidase</keyword>
<gene>
    <name evidence="5" type="ORF">G1H11_05110</name>
</gene>
<proteinExistence type="inferred from homology"/>
<evidence type="ECO:0000256" key="3">
    <source>
        <dbReference type="ARBA" id="ARBA00023295"/>
    </source>
</evidence>
<evidence type="ECO:0000313" key="5">
    <source>
        <dbReference type="EMBL" id="NED94684.1"/>
    </source>
</evidence>
<keyword evidence="6" id="KW-1185">Reference proteome</keyword>
<keyword evidence="2" id="KW-0378">Hydrolase</keyword>
<protein>
    <recommendedName>
        <fullName evidence="4">Mannosylglycerate hydrolase MGH1-like glycoside hydrolase domain-containing protein</fullName>
    </recommendedName>
</protein>
<dbReference type="InterPro" id="IPR054491">
    <property type="entry name" value="MGH1-like_GH"/>
</dbReference>
<dbReference type="AlphaFoldDB" id="A0A6N9YI94"/>
<dbReference type="InterPro" id="IPR008928">
    <property type="entry name" value="6-hairpin_glycosidase_sf"/>
</dbReference>
<accession>A0A6N9YI94</accession>
<feature type="domain" description="Mannosylglycerate hydrolase MGH1-like glycoside hydrolase" evidence="4">
    <location>
        <begin position="42"/>
        <end position="388"/>
    </location>
</feature>
<comment type="caution">
    <text evidence="5">The sequence shown here is derived from an EMBL/GenBank/DDBJ whole genome shotgun (WGS) entry which is preliminary data.</text>
</comment>
<dbReference type="Proteomes" id="UP000469185">
    <property type="component" value="Unassembled WGS sequence"/>
</dbReference>
<sequence>MTAHPEAHDDVTSAGLGAEVRSLMQAHWDDTRGYCVPNPSVYPHLWLWDSCFHAIVWAHLEDERAPAELAAVLAGQLDGGMIPHMRYGPEGPDTWLGPLPQVSSLTQPPIFGHAARVVHERGMEVPDEVVRRAVRAFDWLWEHRRTPDGLLVIVHPWEAGNDHSVRWDDWGAPGRTPADYNRAARTAWNKDQMRHVRFDDDGAAVWSASFVAAPAGFNALTAFSMAELGALTGDPRLVERSRLLAEAIDQHLWNAELRLWADRAVVGGGPSVSSPISDGALGALVTSDRAKAEAALSQLDDPGRFGAPSGPANVARDHASYDPATYWRGPAWPQLNYLFGVALARWGRAEDAARLTRRSIAAARTSGWAEYWNPETGEGLGAAPQSWTGIVLAMAQEHLR</sequence>
<dbReference type="GO" id="GO:0004573">
    <property type="term" value="F:Glc3Man9GlcNAc2 oligosaccharide glucosidase activity"/>
    <property type="evidence" value="ECO:0007669"/>
    <property type="project" value="InterPro"/>
</dbReference>
<dbReference type="SUPFAM" id="SSF48208">
    <property type="entry name" value="Six-hairpin glycosidases"/>
    <property type="match status" value="1"/>
</dbReference>
<dbReference type="PANTHER" id="PTHR10412:SF11">
    <property type="entry name" value="MANNOSYL-OLIGOSACCHARIDE GLUCOSIDASE"/>
    <property type="match status" value="1"/>
</dbReference>
<evidence type="ECO:0000313" key="6">
    <source>
        <dbReference type="Proteomes" id="UP000469185"/>
    </source>
</evidence>